<keyword evidence="1" id="KW-0812">Transmembrane</keyword>
<keyword evidence="1" id="KW-1133">Transmembrane helix</keyword>
<dbReference type="Proteomes" id="UP000078348">
    <property type="component" value="Unassembled WGS sequence"/>
</dbReference>
<keyword evidence="4" id="KW-1185">Reference proteome</keyword>
<dbReference type="AlphaFoldDB" id="A0A196S4J0"/>
<comment type="caution">
    <text evidence="3">The sequence shown here is derived from an EMBL/GenBank/DDBJ whole genome shotgun (WGS) entry which is preliminary data.</text>
</comment>
<gene>
    <name evidence="3" type="ORF">AV274_6298</name>
</gene>
<evidence type="ECO:0000256" key="2">
    <source>
        <dbReference type="SAM" id="SignalP"/>
    </source>
</evidence>
<feature type="transmembrane region" description="Helical" evidence="1">
    <location>
        <begin position="147"/>
        <end position="165"/>
    </location>
</feature>
<feature type="chain" id="PRO_5008274402" evidence="2">
    <location>
        <begin position="19"/>
        <end position="188"/>
    </location>
</feature>
<evidence type="ECO:0000256" key="1">
    <source>
        <dbReference type="SAM" id="Phobius"/>
    </source>
</evidence>
<dbReference type="EMBL" id="LXWW01000567">
    <property type="protein sequence ID" value="OAO12023.1"/>
    <property type="molecule type" value="Genomic_DNA"/>
</dbReference>
<keyword evidence="2" id="KW-0732">Signal</keyword>
<feature type="signal peptide" evidence="2">
    <location>
        <begin position="1"/>
        <end position="18"/>
    </location>
</feature>
<keyword evidence="1" id="KW-0472">Membrane</keyword>
<proteinExistence type="predicted"/>
<reference evidence="3 4" key="1">
    <citation type="submission" date="2016-05" db="EMBL/GenBank/DDBJ databases">
        <title>Nuclear genome of Blastocystis sp. subtype 1 NandII.</title>
        <authorList>
            <person name="Gentekaki E."/>
            <person name="Curtis B."/>
            <person name="Stairs C."/>
            <person name="Eme L."/>
            <person name="Herman E."/>
            <person name="Klimes V."/>
            <person name="Arias M.C."/>
            <person name="Elias M."/>
            <person name="Hilliou F."/>
            <person name="Klute M."/>
            <person name="Malik S.-B."/>
            <person name="Pightling A."/>
            <person name="Rachubinski R."/>
            <person name="Salas D."/>
            <person name="Schlacht A."/>
            <person name="Suga H."/>
            <person name="Archibald J."/>
            <person name="Ball S.G."/>
            <person name="Clark G."/>
            <person name="Dacks J."/>
            <person name="Van Der Giezen M."/>
            <person name="Tsaousis A."/>
            <person name="Roger A."/>
        </authorList>
    </citation>
    <scope>NUCLEOTIDE SEQUENCE [LARGE SCALE GENOMIC DNA]</scope>
    <source>
        <strain evidence="4">ATCC 50177 / NandII</strain>
    </source>
</reference>
<evidence type="ECO:0000313" key="4">
    <source>
        <dbReference type="Proteomes" id="UP000078348"/>
    </source>
</evidence>
<accession>A0A196S4J0</accession>
<evidence type="ECO:0000313" key="3">
    <source>
        <dbReference type="EMBL" id="OAO12023.1"/>
    </source>
</evidence>
<name>A0A196S4J0_BLAHN</name>
<organism evidence="3 4">
    <name type="scientific">Blastocystis sp. subtype 1 (strain ATCC 50177 / NandII)</name>
    <dbReference type="NCBI Taxonomy" id="478820"/>
    <lineage>
        <taxon>Eukaryota</taxon>
        <taxon>Sar</taxon>
        <taxon>Stramenopiles</taxon>
        <taxon>Bigyra</taxon>
        <taxon>Opalozoa</taxon>
        <taxon>Opalinata</taxon>
        <taxon>Blastocystidae</taxon>
        <taxon>Blastocystis</taxon>
    </lineage>
</organism>
<protein>
    <submittedName>
        <fullName evidence="3">Uncharacterized protein</fullName>
    </submittedName>
</protein>
<sequence>MKASSCLVVLICISIAAAYGPAFILSNKGAEEVYENSLTETDKLRAMASNITDNYIMVVMNNTKEISLEDIHPFYDTFSMKVVVPHFAGELPENETTIVNSVEELERLKRIHKSMVLEYRVGSSFIPPTPAKLEDTNGSGVPMTPTVMFALLVVFTLAYAFYFSVDCVSQVQTPTAYTDKVLAVGKEY</sequence>